<dbReference type="OrthoDB" id="9767990at2"/>
<dbReference type="Proteomes" id="UP000218896">
    <property type="component" value="Unassembled WGS sequence"/>
</dbReference>
<dbReference type="InterPro" id="IPR006626">
    <property type="entry name" value="PbH1"/>
</dbReference>
<dbReference type="SUPFAM" id="SSF51126">
    <property type="entry name" value="Pectin lyase-like"/>
    <property type="match status" value="1"/>
</dbReference>
<dbReference type="InterPro" id="IPR007742">
    <property type="entry name" value="NosD_dom"/>
</dbReference>
<reference evidence="2 3" key="1">
    <citation type="submission" date="2017-08" db="EMBL/GenBank/DDBJ databases">
        <title>Halovibrio sewagensis sp. nov., isolated from wastewater of high salinity.</title>
        <authorList>
            <person name="Dong X."/>
            <person name="Zhang G."/>
        </authorList>
    </citation>
    <scope>NUCLEOTIDE SEQUENCE [LARGE SCALE GENOMIC DNA]</scope>
    <source>
        <strain evidence="2 3">YL5-2</strain>
    </source>
</reference>
<feature type="domain" description="Carbohydrate-binding/sugar hydrolysis" evidence="1">
    <location>
        <begin position="24"/>
        <end position="172"/>
    </location>
</feature>
<name>A0A2A2FAA6_9GAMM</name>
<proteinExistence type="predicted"/>
<dbReference type="SMART" id="SM00722">
    <property type="entry name" value="CASH"/>
    <property type="match status" value="2"/>
</dbReference>
<accession>A0A2A2FAA6</accession>
<dbReference type="NCBIfam" id="TIGR03804">
    <property type="entry name" value="para_beta_helix"/>
    <property type="match status" value="2"/>
</dbReference>
<evidence type="ECO:0000313" key="3">
    <source>
        <dbReference type="Proteomes" id="UP000218896"/>
    </source>
</evidence>
<dbReference type="Gene3D" id="2.160.20.10">
    <property type="entry name" value="Single-stranded right-handed beta-helix, Pectin lyase-like"/>
    <property type="match status" value="1"/>
</dbReference>
<feature type="domain" description="Carbohydrate-binding/sugar hydrolysis" evidence="1">
    <location>
        <begin position="178"/>
        <end position="354"/>
    </location>
</feature>
<dbReference type="NCBIfam" id="TIGR04247">
    <property type="entry name" value="NosD_copper_fam"/>
    <property type="match status" value="1"/>
</dbReference>
<evidence type="ECO:0000313" key="2">
    <source>
        <dbReference type="EMBL" id="PAU81617.1"/>
    </source>
</evidence>
<evidence type="ECO:0000259" key="1">
    <source>
        <dbReference type="SMART" id="SM00722"/>
    </source>
</evidence>
<protein>
    <submittedName>
        <fullName evidence="2">Copper-binding protein</fullName>
    </submittedName>
</protein>
<sequence>MLLMPAWTMAAIQPGQLAEALSNAEKGDTLKLEPGLFRGHYRIDTPLTLEGSPGTILDGNGDGTILTIAAPEATVQDLLLRNSGRNLTDHESAIFIETPGRNTHIRRNRILAQGFGIWVDSAPDVLVERNRITGNTDIRSQDRGNGIHLHHVNGAMIRDNTVCHARDGIYINVSDGNTLAENRLCNQRYGIHYMYSNSNTVRGNQSWGNRTGYALMQSTRLDVIHNRSENDKGYGLLLNYITQSTLRDNTAVRIQSSTTPGGTESIEGGEGKALFIYNSQKNRIHGNTLAQTAVGIHMTAGSENNEIHGNSLISNRTQVKYVSNRAQEWSKEGRGNYWSDYMGWDINDDGIGDVPYEPNDAVDRILWTYPMARVLMNSPAVELMRWVQSAFPILKPQGVKDSHPLMRPPETQDQQS</sequence>
<comment type="caution">
    <text evidence="2">The sequence shown here is derived from an EMBL/GenBank/DDBJ whole genome shotgun (WGS) entry which is preliminary data.</text>
</comment>
<organism evidence="2 3">
    <name type="scientific">Halovibrio salipaludis</name>
    <dbReference type="NCBI Taxonomy" id="2032626"/>
    <lineage>
        <taxon>Bacteria</taxon>
        <taxon>Pseudomonadati</taxon>
        <taxon>Pseudomonadota</taxon>
        <taxon>Gammaproteobacteria</taxon>
        <taxon>Oceanospirillales</taxon>
        <taxon>Halomonadaceae</taxon>
        <taxon>Halovibrio</taxon>
    </lineage>
</organism>
<dbReference type="InterPro" id="IPR012334">
    <property type="entry name" value="Pectin_lyas_fold"/>
</dbReference>
<gene>
    <name evidence="2" type="ORF">CK501_00235</name>
</gene>
<dbReference type="AlphaFoldDB" id="A0A2A2FAA6"/>
<dbReference type="Pfam" id="PF05048">
    <property type="entry name" value="NosD"/>
    <property type="match status" value="1"/>
</dbReference>
<keyword evidence="3" id="KW-1185">Reference proteome</keyword>
<dbReference type="InterPro" id="IPR006633">
    <property type="entry name" value="Carb-bd_sugar_hydrolysis-dom"/>
</dbReference>
<dbReference type="InterPro" id="IPR022441">
    <property type="entry name" value="Para_beta_helix_rpt-2"/>
</dbReference>
<dbReference type="SMART" id="SM00710">
    <property type="entry name" value="PbH1"/>
    <property type="match status" value="9"/>
</dbReference>
<dbReference type="InterPro" id="IPR011050">
    <property type="entry name" value="Pectin_lyase_fold/virulence"/>
</dbReference>
<dbReference type="InterPro" id="IPR026464">
    <property type="entry name" value="NosD_copper_fam"/>
</dbReference>
<dbReference type="EMBL" id="NSKD01000001">
    <property type="protein sequence ID" value="PAU81617.1"/>
    <property type="molecule type" value="Genomic_DNA"/>
</dbReference>